<comment type="caution">
    <text evidence="2">The sequence shown here is derived from an EMBL/GenBank/DDBJ whole genome shotgun (WGS) entry which is preliminary data.</text>
</comment>
<name>A0ABD0M2K1_9CAEN</name>
<dbReference type="Proteomes" id="UP001519460">
    <property type="component" value="Unassembled WGS sequence"/>
</dbReference>
<dbReference type="EMBL" id="JACVVK020000010">
    <property type="protein sequence ID" value="KAK7505518.1"/>
    <property type="molecule type" value="Genomic_DNA"/>
</dbReference>
<feature type="region of interest" description="Disordered" evidence="1">
    <location>
        <begin position="33"/>
        <end position="54"/>
    </location>
</feature>
<dbReference type="AlphaFoldDB" id="A0ABD0M2K1"/>
<keyword evidence="3" id="KW-1185">Reference proteome</keyword>
<gene>
    <name evidence="2" type="ORF">BaRGS_00003263</name>
</gene>
<organism evidence="2 3">
    <name type="scientific">Batillaria attramentaria</name>
    <dbReference type="NCBI Taxonomy" id="370345"/>
    <lineage>
        <taxon>Eukaryota</taxon>
        <taxon>Metazoa</taxon>
        <taxon>Spiralia</taxon>
        <taxon>Lophotrochozoa</taxon>
        <taxon>Mollusca</taxon>
        <taxon>Gastropoda</taxon>
        <taxon>Caenogastropoda</taxon>
        <taxon>Sorbeoconcha</taxon>
        <taxon>Cerithioidea</taxon>
        <taxon>Batillariidae</taxon>
        <taxon>Batillaria</taxon>
    </lineage>
</organism>
<sequence>MSGLSFPSLLSPLAFRGPSIMSVYNAVQQRRSRFSRGGDSDPLHPRKGLGEKLAENSRQQCELFSVSLRHKIDTKLTVPQAHRAVWRR</sequence>
<feature type="compositionally biased region" description="Basic and acidic residues" evidence="1">
    <location>
        <begin position="36"/>
        <end position="54"/>
    </location>
</feature>
<evidence type="ECO:0000313" key="2">
    <source>
        <dbReference type="EMBL" id="KAK7505518.1"/>
    </source>
</evidence>
<evidence type="ECO:0000313" key="3">
    <source>
        <dbReference type="Proteomes" id="UP001519460"/>
    </source>
</evidence>
<evidence type="ECO:0000256" key="1">
    <source>
        <dbReference type="SAM" id="MobiDB-lite"/>
    </source>
</evidence>
<protein>
    <submittedName>
        <fullName evidence="2">Uncharacterized protein</fullName>
    </submittedName>
</protein>
<reference evidence="2 3" key="1">
    <citation type="journal article" date="2023" name="Sci. Data">
        <title>Genome assembly of the Korean intertidal mud-creeper Batillaria attramentaria.</title>
        <authorList>
            <person name="Patra A.K."/>
            <person name="Ho P.T."/>
            <person name="Jun S."/>
            <person name="Lee S.J."/>
            <person name="Kim Y."/>
            <person name="Won Y.J."/>
        </authorList>
    </citation>
    <scope>NUCLEOTIDE SEQUENCE [LARGE SCALE GENOMIC DNA]</scope>
    <source>
        <strain evidence="2">Wonlab-2016</strain>
    </source>
</reference>
<accession>A0ABD0M2K1</accession>
<proteinExistence type="predicted"/>